<dbReference type="PANTHER" id="PTHR10907:SF47">
    <property type="entry name" value="REGUCALCIN"/>
    <property type="match status" value="1"/>
</dbReference>
<feature type="binding site" evidence="15">
    <location>
        <position position="111"/>
    </location>
    <ligand>
        <name>substrate</name>
    </ligand>
</feature>
<keyword evidence="11" id="KW-0378">Hydrolase</keyword>
<dbReference type="InterPro" id="IPR013658">
    <property type="entry name" value="SGL"/>
</dbReference>
<dbReference type="PRINTS" id="PR01791">
    <property type="entry name" value="REGUCALCIN"/>
</dbReference>
<dbReference type="InterPro" id="IPR011042">
    <property type="entry name" value="6-blade_b-propeller_TolB-like"/>
</dbReference>
<comment type="cofactor">
    <cofactor evidence="3">
        <name>Mn(2+)</name>
        <dbReference type="ChEBI" id="CHEBI:29035"/>
    </cofactor>
</comment>
<comment type="similarity">
    <text evidence="6">Belongs to the SMP-30/CGR1 family.</text>
</comment>
<dbReference type="FunFam" id="2.120.10.30:FF:000027">
    <property type="entry name" value="Regucalcin homologue"/>
    <property type="match status" value="1"/>
</dbReference>
<evidence type="ECO:0000256" key="7">
    <source>
        <dbReference type="ARBA" id="ARBA00013227"/>
    </source>
</evidence>
<dbReference type="GO" id="GO:0005737">
    <property type="term" value="C:cytoplasm"/>
    <property type="evidence" value="ECO:0007669"/>
    <property type="project" value="UniProtKB-SubCell"/>
</dbReference>
<evidence type="ECO:0000256" key="10">
    <source>
        <dbReference type="ARBA" id="ARBA00022723"/>
    </source>
</evidence>
<evidence type="ECO:0000256" key="8">
    <source>
        <dbReference type="ARBA" id="ARBA00016808"/>
    </source>
</evidence>
<dbReference type="GO" id="GO:0004341">
    <property type="term" value="F:gluconolactonase activity"/>
    <property type="evidence" value="ECO:0007669"/>
    <property type="project" value="UniProtKB-EC"/>
</dbReference>
<dbReference type="GeneID" id="117362413"/>
<evidence type="ECO:0000259" key="16">
    <source>
        <dbReference type="Pfam" id="PF08450"/>
    </source>
</evidence>
<dbReference type="RefSeq" id="XP_033804618.1">
    <property type="nucleotide sequence ID" value="XM_033948727.1"/>
</dbReference>
<keyword evidence="17" id="KW-1185">Reference proteome</keyword>
<keyword evidence="12" id="KW-0106">Calcium</keyword>
<dbReference type="InterPro" id="IPR008367">
    <property type="entry name" value="Regucalcin"/>
</dbReference>
<evidence type="ECO:0000256" key="5">
    <source>
        <dbReference type="ARBA" id="ARBA00004496"/>
    </source>
</evidence>
<organism evidence="17 18">
    <name type="scientific">Geotrypetes seraphini</name>
    <name type="common">Gaboon caecilian</name>
    <name type="synonym">Caecilia seraphini</name>
    <dbReference type="NCBI Taxonomy" id="260995"/>
    <lineage>
        <taxon>Eukaryota</taxon>
        <taxon>Metazoa</taxon>
        <taxon>Chordata</taxon>
        <taxon>Craniata</taxon>
        <taxon>Vertebrata</taxon>
        <taxon>Euteleostomi</taxon>
        <taxon>Amphibia</taxon>
        <taxon>Gymnophiona</taxon>
        <taxon>Geotrypetes</taxon>
    </lineage>
</organism>
<feature type="binding site" evidence="15">
    <location>
        <position position="212"/>
    </location>
    <ligand>
        <name>a divalent metal cation</name>
        <dbReference type="ChEBI" id="CHEBI:60240"/>
    </ligand>
</feature>
<dbReference type="InterPro" id="IPR005511">
    <property type="entry name" value="SMP-30"/>
</dbReference>
<evidence type="ECO:0000313" key="17">
    <source>
        <dbReference type="Proteomes" id="UP000515159"/>
    </source>
</evidence>
<evidence type="ECO:0000256" key="4">
    <source>
        <dbReference type="ARBA" id="ARBA00001946"/>
    </source>
</evidence>
<dbReference type="InParanoid" id="A0A6P8RHU9"/>
<feature type="binding site" evidence="15">
    <location>
        <position position="129"/>
    </location>
    <ligand>
        <name>substrate</name>
    </ligand>
</feature>
<keyword evidence="9" id="KW-0963">Cytoplasm</keyword>
<dbReference type="SUPFAM" id="SSF63829">
    <property type="entry name" value="Calcium-dependent phosphotriesterase"/>
    <property type="match status" value="1"/>
</dbReference>
<feature type="domain" description="SMP-30/Gluconolactonase/LRE-like region" evidence="16">
    <location>
        <begin position="24"/>
        <end position="272"/>
    </location>
</feature>
<proteinExistence type="inferred from homology"/>
<dbReference type="PRINTS" id="PR01790">
    <property type="entry name" value="SMP30FAMILY"/>
</dbReference>
<feature type="binding site" evidence="15">
    <location>
        <position position="26"/>
    </location>
    <ligand>
        <name>a divalent metal cation</name>
        <dbReference type="ChEBI" id="CHEBI:60240"/>
    </ligand>
</feature>
<dbReference type="FunCoup" id="A0A6P8RHU9">
    <property type="interactions" value="551"/>
</dbReference>
<keyword evidence="10 15" id="KW-0479">Metal-binding</keyword>
<name>A0A6P8RHU9_GEOSA</name>
<dbReference type="CTD" id="9104"/>
<sequence>MVRRPWQTMTSIKVECVMGEKLRIGESPLWEEKEGTLVFVDITGQKVCRWNPASNHLQTVSVEAPVGSVALRNSGSYVVALGNKFGILKWEDQSVTTIAHVDEDKLNNRFNDGKVDPGGRFFAGTMAQELRPAVVERNQGSLFMLLADHSVVKHFDQIDISNGLDWSLDHKTFFYIDSLSYAVDAFDYDVTTASISNRRCLYRLEKEECIPDGMCIDAEGKLWIACYNGGRVIRIDPETGKNIHTVKLPVDKITSCCFGGKDYTEMYVTSASDGMDDQWAARQPQSGCIFKISGLNVKGIAPYTFAG</sequence>
<evidence type="ECO:0000256" key="13">
    <source>
        <dbReference type="ARBA" id="ARBA00032464"/>
    </source>
</evidence>
<evidence type="ECO:0000313" key="18">
    <source>
        <dbReference type="RefSeq" id="XP_033804618.1"/>
    </source>
</evidence>
<reference evidence="18" key="1">
    <citation type="submission" date="2025-08" db="UniProtKB">
        <authorList>
            <consortium name="RefSeq"/>
        </authorList>
    </citation>
    <scope>IDENTIFICATION</scope>
</reference>
<evidence type="ECO:0000256" key="11">
    <source>
        <dbReference type="ARBA" id="ARBA00022801"/>
    </source>
</evidence>
<dbReference type="OrthoDB" id="423498at2759"/>
<dbReference type="GO" id="GO:0019853">
    <property type="term" value="P:L-ascorbic acid biosynthetic process"/>
    <property type="evidence" value="ECO:0007669"/>
    <property type="project" value="TreeGrafter"/>
</dbReference>
<dbReference type="PANTHER" id="PTHR10907">
    <property type="entry name" value="REGUCALCIN"/>
    <property type="match status" value="1"/>
</dbReference>
<dbReference type="Gene3D" id="2.120.10.30">
    <property type="entry name" value="TolB, C-terminal domain"/>
    <property type="match status" value="1"/>
</dbReference>
<comment type="cofactor">
    <cofactor evidence="15">
        <name>Zn(2+)</name>
        <dbReference type="ChEBI" id="CHEBI:29105"/>
    </cofactor>
    <text evidence="15">Binds 1 divalent metal cation per subunit.</text>
</comment>
<evidence type="ECO:0000256" key="1">
    <source>
        <dbReference type="ARBA" id="ARBA00001589"/>
    </source>
</evidence>
<feature type="binding site" evidence="15">
    <location>
        <position position="109"/>
    </location>
    <ligand>
        <name>substrate</name>
    </ligand>
</feature>
<evidence type="ECO:0000256" key="14">
    <source>
        <dbReference type="PIRSR" id="PIRSR605511-1"/>
    </source>
</evidence>
<gene>
    <name evidence="18" type="primary">RGN</name>
</gene>
<feature type="active site" description="Proton donor/acceptor" evidence="14">
    <location>
        <position position="212"/>
    </location>
</feature>
<dbReference type="Pfam" id="PF08450">
    <property type="entry name" value="SGL"/>
    <property type="match status" value="1"/>
</dbReference>
<comment type="cofactor">
    <cofactor evidence="2">
        <name>Ca(2+)</name>
        <dbReference type="ChEBI" id="CHEBI:29108"/>
    </cofactor>
</comment>
<dbReference type="GO" id="GO:0030234">
    <property type="term" value="F:enzyme regulator activity"/>
    <property type="evidence" value="ECO:0007669"/>
    <property type="project" value="InterPro"/>
</dbReference>
<keyword evidence="15" id="KW-0862">Zinc</keyword>
<dbReference type="Proteomes" id="UP000515159">
    <property type="component" value="Chromosome 6"/>
</dbReference>
<protein>
    <recommendedName>
        <fullName evidence="8">Regucalcin</fullName>
        <ecNumber evidence="7">3.1.1.17</ecNumber>
    </recommendedName>
    <alternativeName>
        <fullName evidence="13">Gluconolactonase</fullName>
    </alternativeName>
</protein>
<evidence type="ECO:0000256" key="3">
    <source>
        <dbReference type="ARBA" id="ARBA00001936"/>
    </source>
</evidence>
<comment type="cofactor">
    <cofactor evidence="4">
        <name>Mg(2+)</name>
        <dbReference type="ChEBI" id="CHEBI:18420"/>
    </cofactor>
</comment>
<feature type="binding site" evidence="15">
    <location>
        <position position="162"/>
    </location>
    <ligand>
        <name>a divalent metal cation</name>
        <dbReference type="ChEBI" id="CHEBI:60240"/>
    </ligand>
</feature>
<dbReference type="EC" id="3.1.1.17" evidence="7"/>
<evidence type="ECO:0000256" key="12">
    <source>
        <dbReference type="ARBA" id="ARBA00022837"/>
    </source>
</evidence>
<evidence type="ECO:0000256" key="9">
    <source>
        <dbReference type="ARBA" id="ARBA00022490"/>
    </source>
</evidence>
<evidence type="ECO:0000256" key="15">
    <source>
        <dbReference type="PIRSR" id="PIRSR605511-2"/>
    </source>
</evidence>
<dbReference type="KEGG" id="gsh:117362413"/>
<evidence type="ECO:0000256" key="6">
    <source>
        <dbReference type="ARBA" id="ARBA00008853"/>
    </source>
</evidence>
<dbReference type="AlphaFoldDB" id="A0A6P8RHU9"/>
<dbReference type="GO" id="GO:0005509">
    <property type="term" value="F:calcium ion binding"/>
    <property type="evidence" value="ECO:0007669"/>
    <property type="project" value="InterPro"/>
</dbReference>
<comment type="subcellular location">
    <subcellularLocation>
        <location evidence="5">Cytoplasm</location>
    </subcellularLocation>
</comment>
<evidence type="ECO:0000256" key="2">
    <source>
        <dbReference type="ARBA" id="ARBA00001913"/>
    </source>
</evidence>
<comment type="catalytic activity">
    <reaction evidence="1">
        <text>D-glucono-1,5-lactone + H2O = D-gluconate + H(+)</text>
        <dbReference type="Rhea" id="RHEA:10440"/>
        <dbReference type="ChEBI" id="CHEBI:15377"/>
        <dbReference type="ChEBI" id="CHEBI:15378"/>
        <dbReference type="ChEBI" id="CHEBI:16217"/>
        <dbReference type="ChEBI" id="CHEBI:18391"/>
        <dbReference type="EC" id="3.1.1.17"/>
    </reaction>
</comment>
<accession>A0A6P8RHU9</accession>